<evidence type="ECO:0000313" key="2">
    <source>
        <dbReference type="Proteomes" id="UP000315017"/>
    </source>
</evidence>
<dbReference type="AlphaFoldDB" id="A0A517YFH2"/>
<dbReference type="KEGG" id="aagg:ETAA8_40080"/>
<accession>A0A517YFH2</accession>
<dbReference type="EMBL" id="CP036274">
    <property type="protein sequence ID" value="QDU28902.1"/>
    <property type="molecule type" value="Genomic_DNA"/>
</dbReference>
<dbReference type="OrthoDB" id="286512at2"/>
<proteinExistence type="predicted"/>
<evidence type="ECO:0000313" key="1">
    <source>
        <dbReference type="EMBL" id="QDU28902.1"/>
    </source>
</evidence>
<gene>
    <name evidence="1" type="ORF">ETAA8_40080</name>
</gene>
<dbReference type="Proteomes" id="UP000315017">
    <property type="component" value="Chromosome"/>
</dbReference>
<dbReference type="RefSeq" id="WP_145091938.1">
    <property type="nucleotide sequence ID" value="NZ_CP036274.1"/>
</dbReference>
<name>A0A517YFH2_9BACT</name>
<organism evidence="1 2">
    <name type="scientific">Anatilimnocola aggregata</name>
    <dbReference type="NCBI Taxonomy" id="2528021"/>
    <lineage>
        <taxon>Bacteria</taxon>
        <taxon>Pseudomonadati</taxon>
        <taxon>Planctomycetota</taxon>
        <taxon>Planctomycetia</taxon>
        <taxon>Pirellulales</taxon>
        <taxon>Pirellulaceae</taxon>
        <taxon>Anatilimnocola</taxon>
    </lineage>
</organism>
<sequence length="93" mass="10183">MTTPYVATRAQYVLVEAADETEATSLGQAALQALYAARLGKQVTISIRTIRPPTADEIQLQHWHNQMSAAEAVKRARRLAGASRTQQNTDSCI</sequence>
<reference evidence="1 2" key="1">
    <citation type="submission" date="2019-02" db="EMBL/GenBank/DDBJ databases">
        <title>Deep-cultivation of Planctomycetes and their phenomic and genomic characterization uncovers novel biology.</title>
        <authorList>
            <person name="Wiegand S."/>
            <person name="Jogler M."/>
            <person name="Boedeker C."/>
            <person name="Pinto D."/>
            <person name="Vollmers J."/>
            <person name="Rivas-Marin E."/>
            <person name="Kohn T."/>
            <person name="Peeters S.H."/>
            <person name="Heuer A."/>
            <person name="Rast P."/>
            <person name="Oberbeckmann S."/>
            <person name="Bunk B."/>
            <person name="Jeske O."/>
            <person name="Meyerdierks A."/>
            <person name="Storesund J.E."/>
            <person name="Kallscheuer N."/>
            <person name="Luecker S."/>
            <person name="Lage O.M."/>
            <person name="Pohl T."/>
            <person name="Merkel B.J."/>
            <person name="Hornburger P."/>
            <person name="Mueller R.-W."/>
            <person name="Bruemmer F."/>
            <person name="Labrenz M."/>
            <person name="Spormann A.M."/>
            <person name="Op den Camp H."/>
            <person name="Overmann J."/>
            <person name="Amann R."/>
            <person name="Jetten M.S.M."/>
            <person name="Mascher T."/>
            <person name="Medema M.H."/>
            <person name="Devos D.P."/>
            <person name="Kaster A.-K."/>
            <person name="Ovreas L."/>
            <person name="Rohde M."/>
            <person name="Galperin M.Y."/>
            <person name="Jogler C."/>
        </authorList>
    </citation>
    <scope>NUCLEOTIDE SEQUENCE [LARGE SCALE GENOMIC DNA]</scope>
    <source>
        <strain evidence="1 2">ETA_A8</strain>
    </source>
</reference>
<keyword evidence="2" id="KW-1185">Reference proteome</keyword>
<protein>
    <submittedName>
        <fullName evidence="1">Uncharacterized protein</fullName>
    </submittedName>
</protein>